<sequence length="182" mass="20642">MHWRHILPKEDDRRWPYPRDLTQRSYYPHKPVMAFPPYHSNHTLPAGQVYPAWGQPSSYPAGVQMWGTPCYPAWQPTESWHWKPYPGMHTDAWGCPVMPPPQGVCPSFPQNASGFQSVDTMYNSCGMPPNSFDLQPADEVIDKVVKEAISKPWLPLPLGLKPPSTESVLTELSKQGIYTTPL</sequence>
<reference evidence="3" key="1">
    <citation type="submission" date="2019-08" db="EMBL/GenBank/DDBJ databases">
        <title>Reference gene set and small RNA set construction with multiple tissues from Davidia involucrata Baill.</title>
        <authorList>
            <person name="Yang H."/>
            <person name="Zhou C."/>
            <person name="Li G."/>
            <person name="Wang J."/>
            <person name="Gao P."/>
            <person name="Wang M."/>
            <person name="Wang R."/>
            <person name="Zhao Y."/>
        </authorList>
    </citation>
    <scope>NUCLEOTIDE SEQUENCE</scope>
    <source>
        <tissue evidence="3">Mixed with DoveR01_LX</tissue>
    </source>
</reference>
<dbReference type="AlphaFoldDB" id="A0A5B7BK67"/>
<keyword evidence="2" id="KW-0238">DNA-binding</keyword>
<dbReference type="PANTHER" id="PTHR31312:SF4">
    <property type="entry name" value="TWO-COMPONENT RESPONSE REGULATOR-LIKE APRR2"/>
    <property type="match status" value="1"/>
</dbReference>
<dbReference type="GO" id="GO:0003700">
    <property type="term" value="F:DNA-binding transcription factor activity"/>
    <property type="evidence" value="ECO:0007669"/>
    <property type="project" value="InterPro"/>
</dbReference>
<evidence type="ECO:0000256" key="2">
    <source>
        <dbReference type="ARBA" id="ARBA00023125"/>
    </source>
</evidence>
<name>A0A5B7BK67_DAVIN</name>
<proteinExistence type="predicted"/>
<dbReference type="GO" id="GO:0005634">
    <property type="term" value="C:nucleus"/>
    <property type="evidence" value="ECO:0007669"/>
    <property type="project" value="UniProtKB-SubCell"/>
</dbReference>
<comment type="subcellular location">
    <subcellularLocation>
        <location evidence="1">Nucleus</location>
    </subcellularLocation>
</comment>
<dbReference type="EMBL" id="GHES01038781">
    <property type="protein sequence ID" value="MPA69340.1"/>
    <property type="molecule type" value="Transcribed_RNA"/>
</dbReference>
<protein>
    <submittedName>
        <fullName evidence="3">Putative Two-component response regulator-like protein</fullName>
    </submittedName>
</protein>
<gene>
    <name evidence="3" type="ORF">Din_038781</name>
</gene>
<dbReference type="GO" id="GO:0000976">
    <property type="term" value="F:transcription cis-regulatory region binding"/>
    <property type="evidence" value="ECO:0007669"/>
    <property type="project" value="TreeGrafter"/>
</dbReference>
<dbReference type="InterPro" id="IPR044825">
    <property type="entry name" value="GLK1/2-like"/>
</dbReference>
<accession>A0A5B7BK67</accession>
<evidence type="ECO:0000256" key="1">
    <source>
        <dbReference type="ARBA" id="ARBA00004123"/>
    </source>
</evidence>
<dbReference type="PANTHER" id="PTHR31312">
    <property type="entry name" value="TRANSCRIPTION ACTIVATOR GLK1"/>
    <property type="match status" value="1"/>
</dbReference>
<evidence type="ECO:0000313" key="3">
    <source>
        <dbReference type="EMBL" id="MPA69340.1"/>
    </source>
</evidence>
<organism evidence="3">
    <name type="scientific">Davidia involucrata</name>
    <name type="common">Dove tree</name>
    <dbReference type="NCBI Taxonomy" id="16924"/>
    <lineage>
        <taxon>Eukaryota</taxon>
        <taxon>Viridiplantae</taxon>
        <taxon>Streptophyta</taxon>
        <taxon>Embryophyta</taxon>
        <taxon>Tracheophyta</taxon>
        <taxon>Spermatophyta</taxon>
        <taxon>Magnoliopsida</taxon>
        <taxon>eudicotyledons</taxon>
        <taxon>Gunneridae</taxon>
        <taxon>Pentapetalae</taxon>
        <taxon>asterids</taxon>
        <taxon>Cornales</taxon>
        <taxon>Nyssaceae</taxon>
        <taxon>Davidia</taxon>
    </lineage>
</organism>
<dbReference type="GO" id="GO:0045893">
    <property type="term" value="P:positive regulation of DNA-templated transcription"/>
    <property type="evidence" value="ECO:0007669"/>
    <property type="project" value="InterPro"/>
</dbReference>